<dbReference type="AlphaFoldDB" id="A0A1W9HTW5"/>
<dbReference type="PANTHER" id="PTHR33337:SF33">
    <property type="entry name" value="CENP-V_GFA DOMAIN-CONTAINING PROTEIN"/>
    <property type="match status" value="1"/>
</dbReference>
<comment type="caution">
    <text evidence="6">The sequence shown here is derived from an EMBL/GenBank/DDBJ whole genome shotgun (WGS) entry which is preliminary data.</text>
</comment>
<dbReference type="GO" id="GO:0046872">
    <property type="term" value="F:metal ion binding"/>
    <property type="evidence" value="ECO:0007669"/>
    <property type="project" value="UniProtKB-KW"/>
</dbReference>
<sequence>MIDTLQGACACGAIRYRLNDKPMFVHCCHCRDCQRLTGSAFVVNAIIENDNITLLSGAPRPTSVPTASGRPHDIYRCETCQTALWSDYGHRPNYRFVRGGTFDDPTAITPDVHIFARSKLPWVRLPDGARAFDVFYDLEEEWPAESLARRKAALGG</sequence>
<keyword evidence="3" id="KW-0862">Zinc</keyword>
<feature type="domain" description="CENP-V/GFA" evidence="5">
    <location>
        <begin position="5"/>
        <end position="123"/>
    </location>
</feature>
<dbReference type="GO" id="GO:0016846">
    <property type="term" value="F:carbon-sulfur lyase activity"/>
    <property type="evidence" value="ECO:0007669"/>
    <property type="project" value="InterPro"/>
</dbReference>
<dbReference type="Gene3D" id="3.90.1590.10">
    <property type="entry name" value="glutathione-dependent formaldehyde- activating enzyme (gfa)"/>
    <property type="match status" value="1"/>
</dbReference>
<dbReference type="STRING" id="1827387.A4S15_12865"/>
<dbReference type="InterPro" id="IPR006913">
    <property type="entry name" value="CENP-V/GFA"/>
</dbReference>
<evidence type="ECO:0000313" key="6">
    <source>
        <dbReference type="EMBL" id="OQW50899.1"/>
    </source>
</evidence>
<evidence type="ECO:0000256" key="3">
    <source>
        <dbReference type="ARBA" id="ARBA00022833"/>
    </source>
</evidence>
<dbReference type="Proteomes" id="UP000192872">
    <property type="component" value="Unassembled WGS sequence"/>
</dbReference>
<evidence type="ECO:0000313" key="7">
    <source>
        <dbReference type="Proteomes" id="UP000192872"/>
    </source>
</evidence>
<accession>A0A1W9HTW5</accession>
<dbReference type="EMBL" id="LWDL01000023">
    <property type="protein sequence ID" value="OQW50899.1"/>
    <property type="molecule type" value="Genomic_DNA"/>
</dbReference>
<dbReference type="InterPro" id="IPR011057">
    <property type="entry name" value="Mss4-like_sf"/>
</dbReference>
<dbReference type="Pfam" id="PF04828">
    <property type="entry name" value="GFA"/>
    <property type="match status" value="1"/>
</dbReference>
<keyword evidence="2" id="KW-0479">Metal-binding</keyword>
<dbReference type="PROSITE" id="PS51891">
    <property type="entry name" value="CENP_V_GFA"/>
    <property type="match status" value="1"/>
</dbReference>
<proteinExistence type="inferred from homology"/>
<organism evidence="6 7">
    <name type="scientific">Candidatus Raskinella chloraquaticus</name>
    <dbReference type="NCBI Taxonomy" id="1951219"/>
    <lineage>
        <taxon>Bacteria</taxon>
        <taxon>Pseudomonadati</taxon>
        <taxon>Pseudomonadota</taxon>
        <taxon>Alphaproteobacteria</taxon>
        <taxon>Hyphomicrobiales</taxon>
        <taxon>Phreatobacteraceae</taxon>
        <taxon>Candidatus Raskinella</taxon>
    </lineage>
</organism>
<reference evidence="6 7" key="1">
    <citation type="journal article" date="2017" name="Water Res.">
        <title>Comammox in drinking water systems.</title>
        <authorList>
            <person name="Wang Y."/>
            <person name="Ma L."/>
            <person name="Mao Y."/>
            <person name="Jiang X."/>
            <person name="Xia Y."/>
            <person name="Yu K."/>
            <person name="Li B."/>
            <person name="Zhang T."/>
        </authorList>
    </citation>
    <scope>NUCLEOTIDE SEQUENCE [LARGE SCALE GENOMIC DNA]</scope>
    <source>
        <strain evidence="6">SG_bin8</strain>
    </source>
</reference>
<evidence type="ECO:0000259" key="5">
    <source>
        <dbReference type="PROSITE" id="PS51891"/>
    </source>
</evidence>
<protein>
    <submittedName>
        <fullName evidence="6">Aldehyde-activating protein</fullName>
    </submittedName>
</protein>
<evidence type="ECO:0000256" key="4">
    <source>
        <dbReference type="ARBA" id="ARBA00023239"/>
    </source>
</evidence>
<name>A0A1W9HTW5_9HYPH</name>
<dbReference type="PANTHER" id="PTHR33337">
    <property type="entry name" value="GFA DOMAIN-CONTAINING PROTEIN"/>
    <property type="match status" value="1"/>
</dbReference>
<dbReference type="SUPFAM" id="SSF51316">
    <property type="entry name" value="Mss4-like"/>
    <property type="match status" value="1"/>
</dbReference>
<keyword evidence="4" id="KW-0456">Lyase</keyword>
<gene>
    <name evidence="6" type="ORF">A4S15_12865</name>
</gene>
<evidence type="ECO:0000256" key="1">
    <source>
        <dbReference type="ARBA" id="ARBA00005495"/>
    </source>
</evidence>
<dbReference type="RefSeq" id="WP_376802757.1">
    <property type="nucleotide sequence ID" value="NZ_DBNB01000009.1"/>
</dbReference>
<comment type="similarity">
    <text evidence="1">Belongs to the Gfa family.</text>
</comment>
<evidence type="ECO:0000256" key="2">
    <source>
        <dbReference type="ARBA" id="ARBA00022723"/>
    </source>
</evidence>